<feature type="region of interest" description="Disordered" evidence="1">
    <location>
        <begin position="272"/>
        <end position="309"/>
    </location>
</feature>
<reference evidence="2" key="1">
    <citation type="submission" date="2019-03" db="EMBL/GenBank/DDBJ databases">
        <authorList>
            <person name="Mank J."/>
            <person name="Almeida P."/>
        </authorList>
    </citation>
    <scope>NUCLEOTIDE SEQUENCE</scope>
    <source>
        <strain evidence="2">78183</strain>
    </source>
</reference>
<accession>A0A6N2NM13</accession>
<gene>
    <name evidence="2" type="ORF">SVIM_LOCUS514866</name>
</gene>
<dbReference type="AlphaFoldDB" id="A0A6N2NM13"/>
<evidence type="ECO:0000313" key="2">
    <source>
        <dbReference type="EMBL" id="VFU66335.1"/>
    </source>
</evidence>
<protein>
    <submittedName>
        <fullName evidence="2">Uncharacterized protein</fullName>
    </submittedName>
</protein>
<organism evidence="2">
    <name type="scientific">Salix viminalis</name>
    <name type="common">Common osier</name>
    <name type="synonym">Basket willow</name>
    <dbReference type="NCBI Taxonomy" id="40686"/>
    <lineage>
        <taxon>Eukaryota</taxon>
        <taxon>Viridiplantae</taxon>
        <taxon>Streptophyta</taxon>
        <taxon>Embryophyta</taxon>
        <taxon>Tracheophyta</taxon>
        <taxon>Spermatophyta</taxon>
        <taxon>Magnoliopsida</taxon>
        <taxon>eudicotyledons</taxon>
        <taxon>Gunneridae</taxon>
        <taxon>Pentapetalae</taxon>
        <taxon>rosids</taxon>
        <taxon>fabids</taxon>
        <taxon>Malpighiales</taxon>
        <taxon>Salicaceae</taxon>
        <taxon>Saliceae</taxon>
        <taxon>Salix</taxon>
    </lineage>
</organism>
<dbReference type="EMBL" id="CAADRP010002351">
    <property type="protein sequence ID" value="VFU66335.1"/>
    <property type="molecule type" value="Genomic_DNA"/>
</dbReference>
<sequence>MAITNYDAGLYSANSHLHKLTCYCASYASYLCLARWRNDQLPSTAGEPLVACMMKFLVPNLLQKFEGFVDLLVASLGARMFSNDSYRSTTYWNIVLLAANGTGNKQVDLLYTFEGLIVVRWRFSLNETLNVQTCRDNINIFAPGKVTEDEEGNCGDQKSEPVAYSVSIPTAKPNIAHLLNQISKAQKSKRHQIRKPHYVSTIYKGKINGIQKLKKLVGGIYAHFSFQRLKNNGSEILSAFLLISFQCETSLHKLIYTLNKAGQATRAAGFGGGATGEDGEGGTGFKGGDAGGEGSLRGGATGLLTGPSA</sequence>
<feature type="compositionally biased region" description="Gly residues" evidence="1">
    <location>
        <begin position="272"/>
        <end position="301"/>
    </location>
</feature>
<proteinExistence type="predicted"/>
<name>A0A6N2NM13_SALVM</name>
<evidence type="ECO:0000256" key="1">
    <source>
        <dbReference type="SAM" id="MobiDB-lite"/>
    </source>
</evidence>